<feature type="region of interest" description="Disordered" evidence="1">
    <location>
        <begin position="47"/>
        <end position="72"/>
    </location>
</feature>
<feature type="region of interest" description="Disordered" evidence="1">
    <location>
        <begin position="109"/>
        <end position="148"/>
    </location>
</feature>
<evidence type="ECO:0000313" key="5">
    <source>
        <dbReference type="Proteomes" id="UP000199071"/>
    </source>
</evidence>
<dbReference type="EMBL" id="FMXQ01000008">
    <property type="protein sequence ID" value="SDB48771.1"/>
    <property type="molecule type" value="Genomic_DNA"/>
</dbReference>
<dbReference type="STRING" id="665467.SAMN02982931_03790"/>
<keyword evidence="2" id="KW-0732">Signal</keyword>
<reference evidence="4 5" key="1">
    <citation type="submission" date="2016-10" db="EMBL/GenBank/DDBJ databases">
        <authorList>
            <person name="de Groot N.N."/>
        </authorList>
    </citation>
    <scope>NUCLEOTIDE SEQUENCE [LARGE SCALE GENOMIC DNA]</scope>
    <source>
        <strain evidence="4 5">ATCC 35022</strain>
    </source>
</reference>
<proteinExistence type="predicted"/>
<protein>
    <recommendedName>
        <fullName evidence="3">GYF domain-containing protein</fullName>
    </recommendedName>
</protein>
<feature type="compositionally biased region" description="Gly residues" evidence="1">
    <location>
        <begin position="214"/>
        <end position="251"/>
    </location>
</feature>
<gene>
    <name evidence="4" type="ORF">SAMN02982931_03790</name>
</gene>
<dbReference type="Pfam" id="PF14237">
    <property type="entry name" value="GYF_2"/>
    <property type="match status" value="1"/>
</dbReference>
<dbReference type="AlphaFoldDB" id="A0A1G6DUH6"/>
<feature type="region of interest" description="Disordered" evidence="1">
    <location>
        <begin position="202"/>
        <end position="251"/>
    </location>
</feature>
<name>A0A1G6DUH6_9HYPH</name>
<evidence type="ECO:0000256" key="1">
    <source>
        <dbReference type="SAM" id="MobiDB-lite"/>
    </source>
</evidence>
<evidence type="ECO:0000259" key="3">
    <source>
        <dbReference type="Pfam" id="PF14237"/>
    </source>
</evidence>
<feature type="domain" description="GYF" evidence="3">
    <location>
        <begin position="151"/>
        <end position="200"/>
    </location>
</feature>
<keyword evidence="5" id="KW-1185">Reference proteome</keyword>
<feature type="compositionally biased region" description="Low complexity" evidence="1">
    <location>
        <begin position="54"/>
        <end position="68"/>
    </location>
</feature>
<feature type="signal peptide" evidence="2">
    <location>
        <begin position="1"/>
        <end position="22"/>
    </location>
</feature>
<evidence type="ECO:0000313" key="4">
    <source>
        <dbReference type="EMBL" id="SDB48771.1"/>
    </source>
</evidence>
<sequence length="251" mass="24399">MRIAGPVLLFILTLLWGSAASADHMSGTYQGTGDVAGVTLELRQNGNSLQGTISGSDQGTLTGQTDGGNNAQGEIQLAQPGIAPIKFQGVWSQNGLAMRLQFTDGTRDVFFQAGGSGPAPGPTPPGPGPTPPGPGPTPPGPPPLPQTDVEYFVAVNGQPVGPLPLQEMIQRIQQGSVARTDLVWKTGAPGWAPAESYPELAAAFAGGPPPLPPGGGGGGTGGGGTGGGGKTPGGGGSGGGSGGGGLTPPSG</sequence>
<evidence type="ECO:0000256" key="2">
    <source>
        <dbReference type="SAM" id="SignalP"/>
    </source>
</evidence>
<dbReference type="OrthoDB" id="9764015at2"/>
<dbReference type="RefSeq" id="WP_090878812.1">
    <property type="nucleotide sequence ID" value="NZ_FMXQ01000008.1"/>
</dbReference>
<feature type="compositionally biased region" description="Pro residues" evidence="1">
    <location>
        <begin position="119"/>
        <end position="145"/>
    </location>
</feature>
<feature type="chain" id="PRO_5011500409" description="GYF domain-containing protein" evidence="2">
    <location>
        <begin position="23"/>
        <end position="251"/>
    </location>
</feature>
<dbReference type="Proteomes" id="UP000199071">
    <property type="component" value="Unassembled WGS sequence"/>
</dbReference>
<accession>A0A1G6DUH6</accession>
<dbReference type="InterPro" id="IPR025640">
    <property type="entry name" value="GYF_2"/>
</dbReference>
<organism evidence="4 5">
    <name type="scientific">Bauldia litoralis</name>
    <dbReference type="NCBI Taxonomy" id="665467"/>
    <lineage>
        <taxon>Bacteria</taxon>
        <taxon>Pseudomonadati</taxon>
        <taxon>Pseudomonadota</taxon>
        <taxon>Alphaproteobacteria</taxon>
        <taxon>Hyphomicrobiales</taxon>
        <taxon>Kaistiaceae</taxon>
        <taxon>Bauldia</taxon>
    </lineage>
</organism>